<dbReference type="Proteomes" id="UP000218899">
    <property type="component" value="Chromosome"/>
</dbReference>
<protein>
    <recommendedName>
        <fullName evidence="4">Fibronectin type-III domain-containing protein</fullName>
    </recommendedName>
</protein>
<dbReference type="KEGG" id="sva:SVA_3721"/>
<feature type="signal peptide" evidence="1">
    <location>
        <begin position="1"/>
        <end position="19"/>
    </location>
</feature>
<proteinExistence type="predicted"/>
<dbReference type="AlphaFoldDB" id="A0A1C7AFT2"/>
<evidence type="ECO:0000313" key="3">
    <source>
        <dbReference type="Proteomes" id="UP000218899"/>
    </source>
</evidence>
<evidence type="ECO:0000256" key="1">
    <source>
        <dbReference type="SAM" id="SignalP"/>
    </source>
</evidence>
<name>A0A1C7AFT2_9GAMM</name>
<evidence type="ECO:0000313" key="2">
    <source>
        <dbReference type="EMBL" id="BAU50255.1"/>
    </source>
</evidence>
<reference evidence="2 3" key="1">
    <citation type="submission" date="2015-08" db="EMBL/GenBank/DDBJ databases">
        <title>Complete genome sequence of Sulfurifustis variabilis.</title>
        <authorList>
            <person name="Miura A."/>
            <person name="Kojima H."/>
            <person name="Fukui M."/>
        </authorList>
    </citation>
    <scope>NUCLEOTIDE SEQUENCE [LARGE SCALE GENOMIC DNA]</scope>
    <source>
        <strain evidence="3">skN76</strain>
    </source>
</reference>
<feature type="chain" id="PRO_5008752437" description="Fibronectin type-III domain-containing protein" evidence="1">
    <location>
        <begin position="20"/>
        <end position="126"/>
    </location>
</feature>
<keyword evidence="3" id="KW-1185">Reference proteome</keyword>
<gene>
    <name evidence="2" type="ORF">SVA_3721</name>
</gene>
<dbReference type="OrthoDB" id="331111at2"/>
<dbReference type="PROSITE" id="PS51257">
    <property type="entry name" value="PROKAR_LIPOPROTEIN"/>
    <property type="match status" value="1"/>
</dbReference>
<sequence length="126" mass="12305">MRGAWLAAVWCLLAGCSGGGGGSAGGGDPSLAVAGVGNVRVSWAPNRETAVNGPGGGYRVYHAPSPDFALDGAEGVVDVPYASGARAPTAAILSLPSGTHYLKVVAYSTINPTGSGPSAEIAVVVP</sequence>
<dbReference type="RefSeq" id="WP_096462571.1">
    <property type="nucleotide sequence ID" value="NZ_AP014936.1"/>
</dbReference>
<evidence type="ECO:0008006" key="4">
    <source>
        <dbReference type="Google" id="ProtNLM"/>
    </source>
</evidence>
<dbReference type="EMBL" id="AP014936">
    <property type="protein sequence ID" value="BAU50255.1"/>
    <property type="molecule type" value="Genomic_DNA"/>
</dbReference>
<keyword evidence="1" id="KW-0732">Signal</keyword>
<accession>A0A1C7AFT2</accession>
<organism evidence="2 3">
    <name type="scientific">Sulfurifustis variabilis</name>
    <dbReference type="NCBI Taxonomy" id="1675686"/>
    <lineage>
        <taxon>Bacteria</taxon>
        <taxon>Pseudomonadati</taxon>
        <taxon>Pseudomonadota</taxon>
        <taxon>Gammaproteobacteria</taxon>
        <taxon>Acidiferrobacterales</taxon>
        <taxon>Acidiferrobacteraceae</taxon>
        <taxon>Sulfurifustis</taxon>
    </lineage>
</organism>